<evidence type="ECO:0000313" key="2">
    <source>
        <dbReference type="EMBL" id="CAE0460244.1"/>
    </source>
</evidence>
<name>A0A7S3V6L4_9STRA</name>
<feature type="signal peptide" evidence="1">
    <location>
        <begin position="1"/>
        <end position="19"/>
    </location>
</feature>
<feature type="chain" id="PRO_5030941079" description="Lipoxygenase domain-containing protein" evidence="1">
    <location>
        <begin position="20"/>
        <end position="633"/>
    </location>
</feature>
<dbReference type="Gene3D" id="1.20.245.10">
    <property type="entry name" value="Lipoxygenase-1, Domain 5"/>
    <property type="match status" value="1"/>
</dbReference>
<accession>A0A7S3V6L4</accession>
<organism evidence="2">
    <name type="scientific">Chaetoceros debilis</name>
    <dbReference type="NCBI Taxonomy" id="122233"/>
    <lineage>
        <taxon>Eukaryota</taxon>
        <taxon>Sar</taxon>
        <taxon>Stramenopiles</taxon>
        <taxon>Ochrophyta</taxon>
        <taxon>Bacillariophyta</taxon>
        <taxon>Coscinodiscophyceae</taxon>
        <taxon>Chaetocerotophycidae</taxon>
        <taxon>Chaetocerotales</taxon>
        <taxon>Chaetocerotaceae</taxon>
        <taxon>Chaetoceros</taxon>
    </lineage>
</organism>
<sequence length="633" mass="71049">MKLTTAASLLAFSTSSASAFAPSNHLLSSSSMARKEGTHVGPLNGFVKKIKKVLAPIVDVVIGDVFIGSEKTADWSRETELLIKEIPCANTQFLSISAGPQIFNRIVNNELGDATSLNSANVTAGWKKIDDQWEMDEETRGTEELFNLPGVWTNTILKNDDLTNNEAVPLRTVGGKEIMQSDITNSNVLFPMDDSDIVFADMAQAERVFKDLKLNAYSEGGGFPDTYNTDFNMQTDESFSRIFFHGMCAPLIMVQEEVTDPEHTKYGPYMVDLTHAADWKIREPDMFKKFGARIHFDENQMVSAIYDSDTEKLVLPGDSDWEAAKMQAKVTGVSICTVREHLAQTHLMVANDSSREVVLQLHPEHPIRRLLSIFTYNSVSVNQAAAGSLIHPRCTIHRALPLDYKDGVLPLFENARITSVAYQPFPDREIKNKALKNLTENDESGFPYYNEGCEYYEIARSMVREWLDKAGEEASDEYALAFYEAMRETTITQEYTLPEYSPENMVDLVTTIVWTVTGYHEIIGHVADYFDRPDKTGFRLTKKNPTTIDIQSSILGAIIGGTTAFPAPQLLAKFPNYIGVGDNVPAWEKDVWANFVYEMGLQAKKVQQNDRDRPSDFEFKYYDPSLFECSVSV</sequence>
<dbReference type="InterPro" id="IPR036226">
    <property type="entry name" value="LipOase_C_sf"/>
</dbReference>
<dbReference type="AlphaFoldDB" id="A0A7S3V6L4"/>
<protein>
    <recommendedName>
        <fullName evidence="3">Lipoxygenase domain-containing protein</fullName>
    </recommendedName>
</protein>
<dbReference type="EMBL" id="HBIO01006885">
    <property type="protein sequence ID" value="CAE0460244.1"/>
    <property type="molecule type" value="Transcribed_RNA"/>
</dbReference>
<proteinExistence type="predicted"/>
<evidence type="ECO:0000256" key="1">
    <source>
        <dbReference type="SAM" id="SignalP"/>
    </source>
</evidence>
<gene>
    <name evidence="2" type="ORF">CDEB00056_LOCUS5085</name>
</gene>
<keyword evidence="1" id="KW-0732">Signal</keyword>
<dbReference type="SUPFAM" id="SSF48484">
    <property type="entry name" value="Lipoxigenase"/>
    <property type="match status" value="1"/>
</dbReference>
<evidence type="ECO:0008006" key="3">
    <source>
        <dbReference type="Google" id="ProtNLM"/>
    </source>
</evidence>
<reference evidence="2" key="1">
    <citation type="submission" date="2021-01" db="EMBL/GenBank/DDBJ databases">
        <authorList>
            <person name="Corre E."/>
            <person name="Pelletier E."/>
            <person name="Niang G."/>
            <person name="Scheremetjew M."/>
            <person name="Finn R."/>
            <person name="Kale V."/>
            <person name="Holt S."/>
            <person name="Cochrane G."/>
            <person name="Meng A."/>
            <person name="Brown T."/>
            <person name="Cohen L."/>
        </authorList>
    </citation>
    <scope>NUCLEOTIDE SEQUENCE</scope>
    <source>
        <strain evidence="2">MM31A-1</strain>
    </source>
</reference>